<reference evidence="2 3" key="1">
    <citation type="submission" date="2017-10" db="EMBL/GenBank/DDBJ databases">
        <authorList>
            <person name="Banno H."/>
            <person name="Chua N.-H."/>
        </authorList>
    </citation>
    <scope>NUCLEOTIDE SEQUENCE [LARGE SCALE GENOMIC DNA]</scope>
    <source>
        <strain evidence="2">Vibrio tapetis CECT4600</strain>
    </source>
</reference>
<evidence type="ECO:0000259" key="1">
    <source>
        <dbReference type="Pfam" id="PF08818"/>
    </source>
</evidence>
<gene>
    <name evidence="2" type="ORF">VTAP4600_B0142</name>
</gene>
<proteinExistence type="predicted"/>
<dbReference type="OrthoDB" id="328972at2"/>
<sequence>MNPTVASCFNEYPEEARKKLSDLRALILNIASELELGEVEETLKWGESSYSVKSGSPIRIDWKLKSPSNYYLFFNCKTTLVDTFRELHAEELEFQGNRAIVLRLSEPLPEQAIRHCITLGLTYQKVKDLPLLGA</sequence>
<accession>A0A2N8ZIL9</accession>
<dbReference type="Pfam" id="PF08818">
    <property type="entry name" value="DUF1801"/>
    <property type="match status" value="1"/>
</dbReference>
<evidence type="ECO:0000313" key="3">
    <source>
        <dbReference type="Proteomes" id="UP000235828"/>
    </source>
</evidence>
<dbReference type="KEGG" id="vta:B0142"/>
<keyword evidence="3" id="KW-1185">Reference proteome</keyword>
<name>A0A2N8ZIL9_9VIBR</name>
<dbReference type="Proteomes" id="UP000235828">
    <property type="component" value="Chromosome B"/>
</dbReference>
<dbReference type="AlphaFoldDB" id="A0A2N8ZIL9"/>
<evidence type="ECO:0000313" key="2">
    <source>
        <dbReference type="EMBL" id="SON51753.1"/>
    </source>
</evidence>
<dbReference type="EMBL" id="LT960612">
    <property type="protein sequence ID" value="SON51753.1"/>
    <property type="molecule type" value="Genomic_DNA"/>
</dbReference>
<feature type="domain" description="YdhG-like" evidence="1">
    <location>
        <begin position="17"/>
        <end position="117"/>
    </location>
</feature>
<dbReference type="InterPro" id="IPR014922">
    <property type="entry name" value="YdhG-like"/>
</dbReference>
<dbReference type="RefSeq" id="WP_102524147.1">
    <property type="nucleotide sequence ID" value="NZ_LT960612.1"/>
</dbReference>
<organism evidence="2 3">
    <name type="scientific">Vibrio tapetis subsp. tapetis</name>
    <dbReference type="NCBI Taxonomy" id="1671868"/>
    <lineage>
        <taxon>Bacteria</taxon>
        <taxon>Pseudomonadati</taxon>
        <taxon>Pseudomonadota</taxon>
        <taxon>Gammaproteobacteria</taxon>
        <taxon>Vibrionales</taxon>
        <taxon>Vibrionaceae</taxon>
        <taxon>Vibrio</taxon>
    </lineage>
</organism>
<protein>
    <recommendedName>
        <fullName evidence="1">YdhG-like domain-containing protein</fullName>
    </recommendedName>
</protein>
<dbReference type="SUPFAM" id="SSF159888">
    <property type="entry name" value="YdhG-like"/>
    <property type="match status" value="1"/>
</dbReference>